<feature type="transmembrane region" description="Helical" evidence="2">
    <location>
        <begin position="178"/>
        <end position="198"/>
    </location>
</feature>
<feature type="compositionally biased region" description="Polar residues" evidence="1">
    <location>
        <begin position="280"/>
        <end position="293"/>
    </location>
</feature>
<keyword evidence="2" id="KW-0812">Transmembrane</keyword>
<dbReference type="Proteomes" id="UP000030752">
    <property type="component" value="Unassembled WGS sequence"/>
</dbReference>
<gene>
    <name evidence="3" type="ORF">HMPREF1541_08094</name>
</gene>
<evidence type="ECO:0000256" key="2">
    <source>
        <dbReference type="SAM" id="Phobius"/>
    </source>
</evidence>
<feature type="compositionally biased region" description="Low complexity" evidence="1">
    <location>
        <begin position="312"/>
        <end position="325"/>
    </location>
</feature>
<name>W2RMZ0_CYPE1</name>
<dbReference type="RefSeq" id="XP_008720636.1">
    <property type="nucleotide sequence ID" value="XM_008722414.1"/>
</dbReference>
<dbReference type="GeneID" id="19975433"/>
<dbReference type="EMBL" id="KB822724">
    <property type="protein sequence ID" value="ETN37104.1"/>
    <property type="molecule type" value="Genomic_DNA"/>
</dbReference>
<dbReference type="AlphaFoldDB" id="W2RMZ0"/>
<protein>
    <submittedName>
        <fullName evidence="3">Uncharacterized protein</fullName>
    </submittedName>
</protein>
<dbReference type="VEuPathDB" id="FungiDB:HMPREF1541_08094"/>
<accession>W2RMZ0</accession>
<dbReference type="OrthoDB" id="5352400at2759"/>
<dbReference type="STRING" id="1220924.W2RMZ0"/>
<feature type="transmembrane region" description="Helical" evidence="2">
    <location>
        <begin position="117"/>
        <end position="136"/>
    </location>
</feature>
<reference evidence="3 4" key="1">
    <citation type="submission" date="2013-03" db="EMBL/GenBank/DDBJ databases">
        <title>The Genome Sequence of Phialophora europaea CBS 101466.</title>
        <authorList>
            <consortium name="The Broad Institute Genomics Platform"/>
            <person name="Cuomo C."/>
            <person name="de Hoog S."/>
            <person name="Gorbushina A."/>
            <person name="Walker B."/>
            <person name="Young S.K."/>
            <person name="Zeng Q."/>
            <person name="Gargeya S."/>
            <person name="Fitzgerald M."/>
            <person name="Haas B."/>
            <person name="Abouelleil A."/>
            <person name="Allen A.W."/>
            <person name="Alvarado L."/>
            <person name="Arachchi H.M."/>
            <person name="Berlin A.M."/>
            <person name="Chapman S.B."/>
            <person name="Gainer-Dewar J."/>
            <person name="Goldberg J."/>
            <person name="Griggs A."/>
            <person name="Gujja S."/>
            <person name="Hansen M."/>
            <person name="Howarth C."/>
            <person name="Imamovic A."/>
            <person name="Ireland A."/>
            <person name="Larimer J."/>
            <person name="McCowan C."/>
            <person name="Murphy C."/>
            <person name="Pearson M."/>
            <person name="Poon T.W."/>
            <person name="Priest M."/>
            <person name="Roberts A."/>
            <person name="Saif S."/>
            <person name="Shea T."/>
            <person name="Sisk P."/>
            <person name="Sykes S."/>
            <person name="Wortman J."/>
            <person name="Nusbaum C."/>
            <person name="Birren B."/>
        </authorList>
    </citation>
    <scope>NUCLEOTIDE SEQUENCE [LARGE SCALE GENOMIC DNA]</scope>
    <source>
        <strain evidence="3 4">CBS 101466</strain>
    </source>
</reference>
<feature type="transmembrane region" description="Helical" evidence="2">
    <location>
        <begin position="90"/>
        <end position="110"/>
    </location>
</feature>
<keyword evidence="4" id="KW-1185">Reference proteome</keyword>
<organism evidence="3 4">
    <name type="scientific">Cyphellophora europaea (strain CBS 101466)</name>
    <name type="common">Phialophora europaea</name>
    <dbReference type="NCBI Taxonomy" id="1220924"/>
    <lineage>
        <taxon>Eukaryota</taxon>
        <taxon>Fungi</taxon>
        <taxon>Dikarya</taxon>
        <taxon>Ascomycota</taxon>
        <taxon>Pezizomycotina</taxon>
        <taxon>Eurotiomycetes</taxon>
        <taxon>Chaetothyriomycetidae</taxon>
        <taxon>Chaetothyriales</taxon>
        <taxon>Cyphellophoraceae</taxon>
        <taxon>Cyphellophora</taxon>
    </lineage>
</organism>
<keyword evidence="2" id="KW-1133">Transmembrane helix</keyword>
<dbReference type="HOGENOM" id="CLU_065434_0_1_1"/>
<keyword evidence="2" id="KW-0472">Membrane</keyword>
<feature type="compositionally biased region" description="Pro residues" evidence="1">
    <location>
        <begin position="338"/>
        <end position="348"/>
    </location>
</feature>
<dbReference type="eggNOG" id="ENOG502SI2P">
    <property type="taxonomic scope" value="Eukaryota"/>
</dbReference>
<feature type="transmembrane region" description="Helical" evidence="2">
    <location>
        <begin position="21"/>
        <end position="43"/>
    </location>
</feature>
<dbReference type="InParanoid" id="W2RMZ0"/>
<proteinExistence type="predicted"/>
<sequence length="348" mass="38801">MPRKRSSWFLSKRWRPNKWPFYICLGFEFALTVALLALFGIAAPDTYRTKLWQDGSDNGFNSSPLTGIYAAANYRPYKTPTVWSKTLTNYNLVIVVLSMFFMIVKSIMYIVNVFPPILSAIVHAVLVALYTASVYYQGSSDTSDPQHPQNGPAWYITKSCSVAHLESNVGYCKQAKSAFAASVSLLGIFVIYLGFAIWSSLPSKAHREEVALERKERDEKYSRMEAMHEEAKAARAAEYGLETGMPPETPGLQSGMNPMTPRTTAFNKLGGTKDLPLRNHFSSPRPTSPSYQLRSPGIPRSPMNMDSFGTVQQTPQPQPQQSEPQAHTSPKPGDAMYFPPPPKKANKK</sequence>
<feature type="region of interest" description="Disordered" evidence="1">
    <location>
        <begin position="262"/>
        <end position="348"/>
    </location>
</feature>
<evidence type="ECO:0000313" key="4">
    <source>
        <dbReference type="Proteomes" id="UP000030752"/>
    </source>
</evidence>
<evidence type="ECO:0000256" key="1">
    <source>
        <dbReference type="SAM" id="MobiDB-lite"/>
    </source>
</evidence>
<evidence type="ECO:0000313" key="3">
    <source>
        <dbReference type="EMBL" id="ETN37104.1"/>
    </source>
</evidence>